<dbReference type="NCBIfam" id="TIGR00149">
    <property type="entry name" value="TIGR00149_YjbQ"/>
    <property type="match status" value="1"/>
</dbReference>
<organism evidence="2">
    <name type="scientific">marine sediment metagenome</name>
    <dbReference type="NCBI Taxonomy" id="412755"/>
    <lineage>
        <taxon>unclassified sequences</taxon>
        <taxon>metagenomes</taxon>
        <taxon>ecological metagenomes</taxon>
    </lineage>
</organism>
<dbReference type="Pfam" id="PF01894">
    <property type="entry name" value="YjbQ"/>
    <property type="match status" value="1"/>
</dbReference>
<evidence type="ECO:0000256" key="1">
    <source>
        <dbReference type="ARBA" id="ARBA00005534"/>
    </source>
</evidence>
<accession>X1J8T3</accession>
<evidence type="ECO:0008006" key="3">
    <source>
        <dbReference type="Google" id="ProtNLM"/>
    </source>
</evidence>
<gene>
    <name evidence="2" type="ORF">S06H3_02899</name>
</gene>
<evidence type="ECO:0000313" key="2">
    <source>
        <dbReference type="EMBL" id="GAH90372.1"/>
    </source>
</evidence>
<dbReference type="SUPFAM" id="SSF111038">
    <property type="entry name" value="YjbQ-like"/>
    <property type="match status" value="1"/>
</dbReference>
<dbReference type="PIRSF" id="PIRSF004681">
    <property type="entry name" value="UCP004681"/>
    <property type="match status" value="1"/>
</dbReference>
<comment type="similarity">
    <text evidence="1">Belongs to the UPF0047 family.</text>
</comment>
<sequence>MIVTRKISLQTKGNCDIIDITPQVEQQVAETDINNGTATLFVAGSTAGISTIEFESGVLSDFQNMWERNIPQNIPYNHDRRWGDGNGYSHVRASLLGASLVIPFNDKRLTLGTWQQIVLVDFDNRPRSRQIILQIMGD</sequence>
<protein>
    <recommendedName>
        <fullName evidence="3">Secondary thiamine-phosphate synthase enzyme</fullName>
    </recommendedName>
</protein>
<dbReference type="Gene3D" id="2.60.120.460">
    <property type="entry name" value="YjbQ-like"/>
    <property type="match status" value="1"/>
</dbReference>
<dbReference type="PANTHER" id="PTHR30615">
    <property type="entry name" value="UNCHARACTERIZED PROTEIN YJBQ-RELATED"/>
    <property type="match status" value="1"/>
</dbReference>
<dbReference type="InterPro" id="IPR001602">
    <property type="entry name" value="UPF0047_YjbQ-like"/>
</dbReference>
<reference evidence="2" key="1">
    <citation type="journal article" date="2014" name="Front. Microbiol.">
        <title>High frequency of phylogenetically diverse reductive dehalogenase-homologous genes in deep subseafloor sedimentary metagenomes.</title>
        <authorList>
            <person name="Kawai M."/>
            <person name="Futagami T."/>
            <person name="Toyoda A."/>
            <person name="Takaki Y."/>
            <person name="Nishi S."/>
            <person name="Hori S."/>
            <person name="Arai W."/>
            <person name="Tsubouchi T."/>
            <person name="Morono Y."/>
            <person name="Uchiyama I."/>
            <person name="Ito T."/>
            <person name="Fujiyama A."/>
            <person name="Inagaki F."/>
            <person name="Takami H."/>
        </authorList>
    </citation>
    <scope>NUCLEOTIDE SEQUENCE</scope>
    <source>
        <strain evidence="2">Expedition CK06-06</strain>
    </source>
</reference>
<dbReference type="AlphaFoldDB" id="X1J8T3"/>
<name>X1J8T3_9ZZZZ</name>
<comment type="caution">
    <text evidence="2">The sequence shown here is derived from an EMBL/GenBank/DDBJ whole genome shotgun (WGS) entry which is preliminary data.</text>
</comment>
<dbReference type="PANTHER" id="PTHR30615:SF8">
    <property type="entry name" value="UPF0047 PROTEIN C4A8.02C"/>
    <property type="match status" value="1"/>
</dbReference>
<dbReference type="InterPro" id="IPR035917">
    <property type="entry name" value="YjbQ-like_sf"/>
</dbReference>
<dbReference type="EMBL" id="BARV01000896">
    <property type="protein sequence ID" value="GAH90372.1"/>
    <property type="molecule type" value="Genomic_DNA"/>
</dbReference>
<proteinExistence type="inferred from homology"/>